<evidence type="ECO:0000259" key="2">
    <source>
        <dbReference type="Pfam" id="PF09922"/>
    </source>
</evidence>
<dbReference type="Pfam" id="PF08044">
    <property type="entry name" value="DUF1707"/>
    <property type="match status" value="1"/>
</dbReference>
<name>A0A3N1CRM3_9ACTN</name>
<evidence type="ECO:0000259" key="1">
    <source>
        <dbReference type="Pfam" id="PF08044"/>
    </source>
</evidence>
<comment type="caution">
    <text evidence="3">The sequence shown here is derived from an EMBL/GenBank/DDBJ whole genome shotgun (WGS) entry which is preliminary data.</text>
</comment>
<accession>A0A3N1CRM3</accession>
<dbReference type="Pfam" id="PF09922">
    <property type="entry name" value="LiaF-like_C"/>
    <property type="match status" value="1"/>
</dbReference>
<dbReference type="PANTHER" id="PTHR40763:SF4">
    <property type="entry name" value="DUF1707 DOMAIN-CONTAINING PROTEIN"/>
    <property type="match status" value="1"/>
</dbReference>
<dbReference type="AlphaFoldDB" id="A0A3N1CRM3"/>
<dbReference type="Proteomes" id="UP000272400">
    <property type="component" value="Unassembled WGS sequence"/>
</dbReference>
<dbReference type="InterPro" id="IPR012551">
    <property type="entry name" value="DUF1707_SHOCT-like"/>
</dbReference>
<reference evidence="3 4" key="1">
    <citation type="submission" date="2018-11" db="EMBL/GenBank/DDBJ databases">
        <title>Sequencing the genomes of 1000 actinobacteria strains.</title>
        <authorList>
            <person name="Klenk H.-P."/>
        </authorList>
    </citation>
    <scope>NUCLEOTIDE SEQUENCE [LARGE SCALE GENOMIC DNA]</scope>
    <source>
        <strain evidence="3 4">DSM 44254</strain>
    </source>
</reference>
<evidence type="ECO:0000313" key="3">
    <source>
        <dbReference type="EMBL" id="ROO83972.1"/>
    </source>
</evidence>
<feature type="domain" description="DUF1707" evidence="1">
    <location>
        <begin position="12"/>
        <end position="64"/>
    </location>
</feature>
<gene>
    <name evidence="3" type="ORF">EDD29_1482</name>
</gene>
<dbReference type="InterPro" id="IPR024425">
    <property type="entry name" value="LiaF-like_C"/>
</dbReference>
<evidence type="ECO:0000313" key="4">
    <source>
        <dbReference type="Proteomes" id="UP000272400"/>
    </source>
</evidence>
<dbReference type="PANTHER" id="PTHR40763">
    <property type="entry name" value="MEMBRANE PROTEIN-RELATED"/>
    <property type="match status" value="1"/>
</dbReference>
<dbReference type="EMBL" id="RJKE01000001">
    <property type="protein sequence ID" value="ROO83972.1"/>
    <property type="molecule type" value="Genomic_DNA"/>
</dbReference>
<feature type="domain" description="Cell wall-active antibiotics response LiaF-like C-terminal" evidence="2">
    <location>
        <begin position="103"/>
        <end position="164"/>
    </location>
</feature>
<sequence length="209" mass="22461">MEGVELEKKPDLRASDADRDEVAALLGTAMAEGRLSPEEHSERLELLYAAKTYAELAPLTADLPQDSARPRVSLRKDDAELPPPSRPSSTITCVLSGVERKGRWLVEPVTTVNCVLGGVELDFRNAVLTQREVVVNVSCLLGGVEVTVPPGVRVEVDTTAVLGGAGDPKNDTLDPNAPVIRFTGFVLLGGLDFKRKPPKGKGRWKDLLG</sequence>
<organism evidence="3 4">
    <name type="scientific">Actinocorallia herbida</name>
    <dbReference type="NCBI Taxonomy" id="58109"/>
    <lineage>
        <taxon>Bacteria</taxon>
        <taxon>Bacillati</taxon>
        <taxon>Actinomycetota</taxon>
        <taxon>Actinomycetes</taxon>
        <taxon>Streptosporangiales</taxon>
        <taxon>Thermomonosporaceae</taxon>
        <taxon>Actinocorallia</taxon>
    </lineage>
</organism>
<protein>
    <submittedName>
        <fullName evidence="3">Cell wall-active antibiotic response 4TMS protein YvqF</fullName>
    </submittedName>
</protein>
<keyword evidence="4" id="KW-1185">Reference proteome</keyword>
<proteinExistence type="predicted"/>